<dbReference type="InParanoid" id="A0A4Q1BEE6"/>
<comment type="caution">
    <text evidence="1">The sequence shown here is derived from an EMBL/GenBank/DDBJ whole genome shotgun (WGS) entry which is preliminary data.</text>
</comment>
<protein>
    <submittedName>
        <fullName evidence="1">Uncharacterized protein</fullName>
    </submittedName>
</protein>
<gene>
    <name evidence="1" type="ORF">M231_06109</name>
</gene>
<dbReference type="Proteomes" id="UP000289152">
    <property type="component" value="Unassembled WGS sequence"/>
</dbReference>
<accession>A0A4Q1BEE6</accession>
<organism evidence="1 2">
    <name type="scientific">Tremella mesenterica</name>
    <name type="common">Jelly fungus</name>
    <dbReference type="NCBI Taxonomy" id="5217"/>
    <lineage>
        <taxon>Eukaryota</taxon>
        <taxon>Fungi</taxon>
        <taxon>Dikarya</taxon>
        <taxon>Basidiomycota</taxon>
        <taxon>Agaricomycotina</taxon>
        <taxon>Tremellomycetes</taxon>
        <taxon>Tremellales</taxon>
        <taxon>Tremellaceae</taxon>
        <taxon>Tremella</taxon>
    </lineage>
</organism>
<name>A0A4Q1BEE6_TREME</name>
<proteinExistence type="predicted"/>
<reference evidence="1 2" key="1">
    <citation type="submission" date="2016-06" db="EMBL/GenBank/DDBJ databases">
        <title>Evolution of pathogenesis and genome organization in the Tremellales.</title>
        <authorList>
            <person name="Cuomo C."/>
            <person name="Litvintseva A."/>
            <person name="Heitman J."/>
            <person name="Chen Y."/>
            <person name="Sun S."/>
            <person name="Springer D."/>
            <person name="Dromer F."/>
            <person name="Young S."/>
            <person name="Zeng Q."/>
            <person name="Chapman S."/>
            <person name="Gujja S."/>
            <person name="Saif S."/>
            <person name="Birren B."/>
        </authorList>
    </citation>
    <scope>NUCLEOTIDE SEQUENCE [LARGE SCALE GENOMIC DNA]</scope>
    <source>
        <strain evidence="1 2">ATCC 28783</strain>
    </source>
</reference>
<dbReference type="EMBL" id="SDIL01000091">
    <property type="protein sequence ID" value="RXK36646.1"/>
    <property type="molecule type" value="Genomic_DNA"/>
</dbReference>
<dbReference type="AlphaFoldDB" id="A0A4Q1BEE6"/>
<dbReference type="VEuPathDB" id="FungiDB:TREMEDRAFT_65078"/>
<evidence type="ECO:0000313" key="2">
    <source>
        <dbReference type="Proteomes" id="UP000289152"/>
    </source>
</evidence>
<sequence length="177" mass="20027">MNTIIEVNENFNPNANPETVTHQTNTLLKSSNVNSSRRYCAQTVQWGTRIYEPAFQDDYQVWELGYSSQYDSVGANVSNYYAGSMRAIGKHARKLWMWARQQAEVPSKHHYIEFTTVLPTNASEAQRREAIMKHGVYNLATQLTSFSNALVGTEEGRLHKGLGGMGRSALNFLFSRT</sequence>
<keyword evidence="2" id="KW-1185">Reference proteome</keyword>
<evidence type="ECO:0000313" key="1">
    <source>
        <dbReference type="EMBL" id="RXK36646.1"/>
    </source>
</evidence>